<dbReference type="AlphaFoldDB" id="A0A2T5G0X6"/>
<dbReference type="Proteomes" id="UP000244162">
    <property type="component" value="Unassembled WGS sequence"/>
</dbReference>
<proteinExistence type="predicted"/>
<protein>
    <submittedName>
        <fullName evidence="2">Uncharacterized protein</fullName>
    </submittedName>
</protein>
<evidence type="ECO:0000313" key="2">
    <source>
        <dbReference type="EMBL" id="PTQ12794.1"/>
    </source>
</evidence>
<feature type="signal peptide" evidence="1">
    <location>
        <begin position="1"/>
        <end position="25"/>
    </location>
</feature>
<name>A0A2T5G0X6_9SPHN</name>
<keyword evidence="1" id="KW-0732">Signal</keyword>
<feature type="chain" id="PRO_5015488689" evidence="1">
    <location>
        <begin position="26"/>
        <end position="89"/>
    </location>
</feature>
<organism evidence="2 3">
    <name type="scientific">Sphingomonas oleivorans</name>
    <dbReference type="NCBI Taxonomy" id="1735121"/>
    <lineage>
        <taxon>Bacteria</taxon>
        <taxon>Pseudomonadati</taxon>
        <taxon>Pseudomonadota</taxon>
        <taxon>Alphaproteobacteria</taxon>
        <taxon>Sphingomonadales</taxon>
        <taxon>Sphingomonadaceae</taxon>
        <taxon>Sphingomonas</taxon>
    </lineage>
</organism>
<evidence type="ECO:0000256" key="1">
    <source>
        <dbReference type="SAM" id="SignalP"/>
    </source>
</evidence>
<evidence type="ECO:0000313" key="3">
    <source>
        <dbReference type="Proteomes" id="UP000244162"/>
    </source>
</evidence>
<reference evidence="2 3" key="1">
    <citation type="submission" date="2017-09" db="EMBL/GenBank/DDBJ databases">
        <title>Sphingomonas panjinensis sp.nov., isolated from oil-contaminated soil.</title>
        <authorList>
            <person name="Wang L."/>
            <person name="Chen L."/>
        </authorList>
    </citation>
    <scope>NUCLEOTIDE SEQUENCE [LARGE SCALE GENOMIC DNA]</scope>
    <source>
        <strain evidence="2 3">FW-11</strain>
    </source>
</reference>
<keyword evidence="3" id="KW-1185">Reference proteome</keyword>
<sequence length="89" mass="9996">MKKRSMKRSIMLLGLVSLVAVPALADRGPSKKETGAIAHALIADGYIGWDRIERDGGDWKVTDARDRDGTSYRLRLSRSDYDIVARSRY</sequence>
<gene>
    <name evidence="2" type="ORF">CLG96_01205</name>
</gene>
<dbReference type="EMBL" id="NWBU01000004">
    <property type="protein sequence ID" value="PTQ12794.1"/>
    <property type="molecule type" value="Genomic_DNA"/>
</dbReference>
<comment type="caution">
    <text evidence="2">The sequence shown here is derived from an EMBL/GenBank/DDBJ whole genome shotgun (WGS) entry which is preliminary data.</text>
</comment>
<dbReference type="OrthoDB" id="7933638at2"/>
<accession>A0A2T5G0X6</accession>